<feature type="transmembrane region" description="Helical" evidence="1">
    <location>
        <begin position="12"/>
        <end position="37"/>
    </location>
</feature>
<comment type="caution">
    <text evidence="2">The sequence shown here is derived from an EMBL/GenBank/DDBJ whole genome shotgun (WGS) entry which is preliminary data.</text>
</comment>
<name>A0ABN8ADG2_9BACI</name>
<dbReference type="InterPro" id="IPR021354">
    <property type="entry name" value="DUF2975"/>
</dbReference>
<dbReference type="Pfam" id="PF11188">
    <property type="entry name" value="DUF2975"/>
    <property type="match status" value="1"/>
</dbReference>
<evidence type="ECO:0000313" key="3">
    <source>
        <dbReference type="Proteomes" id="UP000789833"/>
    </source>
</evidence>
<gene>
    <name evidence="2" type="ORF">BACCIP111883_02535</name>
</gene>
<keyword evidence="1" id="KW-1133">Transmembrane helix</keyword>
<dbReference type="EMBL" id="CAKJTJ010000013">
    <property type="protein sequence ID" value="CAG9621762.1"/>
    <property type="molecule type" value="Genomic_DNA"/>
</dbReference>
<evidence type="ECO:0000313" key="2">
    <source>
        <dbReference type="EMBL" id="CAG9621762.1"/>
    </source>
</evidence>
<sequence>MFPEYAFLQYPGLLGLYVTTIPFFIALYQASTLLNFIENHNAFSESAVIPLNNIKKCAILISNMYVIGCIFLLLQNALHPGIGIIALIIIFSCSLLAVFTAVLKKLLTNAIVLKAENESTV</sequence>
<evidence type="ECO:0008006" key="4">
    <source>
        <dbReference type="Google" id="ProtNLM"/>
    </source>
</evidence>
<dbReference type="Proteomes" id="UP000789833">
    <property type="component" value="Unassembled WGS sequence"/>
</dbReference>
<organism evidence="2 3">
    <name type="scientific">Sutcliffiella rhizosphaerae</name>
    <dbReference type="NCBI Taxonomy" id="2880967"/>
    <lineage>
        <taxon>Bacteria</taxon>
        <taxon>Bacillati</taxon>
        <taxon>Bacillota</taxon>
        <taxon>Bacilli</taxon>
        <taxon>Bacillales</taxon>
        <taxon>Bacillaceae</taxon>
        <taxon>Sutcliffiella</taxon>
    </lineage>
</organism>
<keyword evidence="3" id="KW-1185">Reference proteome</keyword>
<keyword evidence="1" id="KW-0812">Transmembrane</keyword>
<feature type="transmembrane region" description="Helical" evidence="1">
    <location>
        <begin position="57"/>
        <end position="75"/>
    </location>
</feature>
<evidence type="ECO:0000256" key="1">
    <source>
        <dbReference type="SAM" id="Phobius"/>
    </source>
</evidence>
<proteinExistence type="predicted"/>
<accession>A0ABN8ADG2</accession>
<keyword evidence="1" id="KW-0472">Membrane</keyword>
<feature type="transmembrane region" description="Helical" evidence="1">
    <location>
        <begin position="81"/>
        <end position="103"/>
    </location>
</feature>
<dbReference type="RefSeq" id="WP_317987069.1">
    <property type="nucleotide sequence ID" value="NZ_CAKJTJ010000013.1"/>
</dbReference>
<reference evidence="2 3" key="1">
    <citation type="submission" date="2021-10" db="EMBL/GenBank/DDBJ databases">
        <authorList>
            <person name="Criscuolo A."/>
        </authorList>
    </citation>
    <scope>NUCLEOTIDE SEQUENCE [LARGE SCALE GENOMIC DNA]</scope>
    <source>
        <strain evidence="3">CIP 111883</strain>
    </source>
</reference>
<protein>
    <recommendedName>
        <fullName evidence="4">DUF2975 domain-containing protein</fullName>
    </recommendedName>
</protein>